<dbReference type="PANTHER" id="PTHR22738">
    <property type="entry name" value="RASSF"/>
    <property type="match status" value="1"/>
</dbReference>
<dbReference type="Proteomes" id="UP001166093">
    <property type="component" value="Unassembled WGS sequence"/>
</dbReference>
<dbReference type="InterPro" id="IPR033614">
    <property type="entry name" value="RASSF1-6"/>
</dbReference>
<evidence type="ECO:0000313" key="4">
    <source>
        <dbReference type="EMBL" id="MBN3287610.1"/>
    </source>
</evidence>
<gene>
    <name evidence="4" type="primary">Rassf2_2</name>
    <name evidence="4" type="ORF">GTO93_0016183</name>
</gene>
<dbReference type="PROSITE" id="PS50200">
    <property type="entry name" value="RA"/>
    <property type="match status" value="1"/>
</dbReference>
<evidence type="ECO:0000313" key="5">
    <source>
        <dbReference type="Proteomes" id="UP001166093"/>
    </source>
</evidence>
<feature type="region of interest" description="Disordered" evidence="1">
    <location>
        <begin position="71"/>
        <end position="165"/>
    </location>
</feature>
<dbReference type="Gene3D" id="3.10.20.90">
    <property type="entry name" value="Phosphatidylinositol 3-kinase Catalytic Subunit, Chain A, domain 1"/>
    <property type="match status" value="1"/>
</dbReference>
<keyword evidence="5" id="KW-1185">Reference proteome</keyword>
<dbReference type="Pfam" id="PF00788">
    <property type="entry name" value="RA"/>
    <property type="match status" value="1"/>
</dbReference>
<accession>A0ABS2YN27</accession>
<evidence type="ECO:0000256" key="1">
    <source>
        <dbReference type="SAM" id="MobiDB-lite"/>
    </source>
</evidence>
<evidence type="ECO:0000259" key="2">
    <source>
        <dbReference type="PROSITE" id="PS50200"/>
    </source>
</evidence>
<evidence type="ECO:0000259" key="3">
    <source>
        <dbReference type="PROSITE" id="PS50951"/>
    </source>
</evidence>
<dbReference type="InterPro" id="IPR011524">
    <property type="entry name" value="SARAH_dom"/>
</dbReference>
<dbReference type="InterPro" id="IPR000159">
    <property type="entry name" value="RA_dom"/>
</dbReference>
<sequence length="499" mass="56289">MDCSQDSVPIGKNKYIAKSGLLSHLKTYNLYYEGQNLQLRHREEEEELIVEGLLNIFWGLRRPIRLQMQDDNERIKPPPSSTSWHSGCTLDTQKPESTEWETTTIQITEPESQSEENSSVAEENNAGSTEREEEDSPQLLRTKSDAGVWRRGNRRTPSDQRRLKRHRFSINGHFYNHKTAVFTPAFGSVTNVRINSTMTTPQVLKLLLNKFKVPSEGTLGCVQPERQRLILTDYPLLVRVLQGPCEQVSKIFLMEKDLGEEVTYDVAQYIKFEMPVLQSFITKLKEEEDREVHKLKTNLRFSLSPLYLTLYWTPVSEPRFGRMPVVLLEMSFLTCCATDACVDSRTLFQKKKRNLGSRPAVLGCTTMRCNGVLALTWASLLILATLTPVVQSRGGRGGFRGGGLRGRFGGGYKPMAPPPGGQHINHGSSNSGMKMAGARYGDDFSEEDQRGYYPDPMNGNRSMMLYEDQYRNEAGQHTASVSSLLGSLTLGLLGTWMKA</sequence>
<feature type="non-terminal residue" evidence="4">
    <location>
        <position position="1"/>
    </location>
</feature>
<feature type="domain" description="Ras-associating" evidence="2">
    <location>
        <begin position="175"/>
        <end position="258"/>
    </location>
</feature>
<dbReference type="PROSITE" id="PS50951">
    <property type="entry name" value="SARAH"/>
    <property type="match status" value="1"/>
</dbReference>
<proteinExistence type="predicted"/>
<organism evidence="4 5">
    <name type="scientific">Polyodon spathula</name>
    <name type="common">North American paddlefish</name>
    <name type="synonym">Squalus spathula</name>
    <dbReference type="NCBI Taxonomy" id="7913"/>
    <lineage>
        <taxon>Eukaryota</taxon>
        <taxon>Metazoa</taxon>
        <taxon>Chordata</taxon>
        <taxon>Craniata</taxon>
        <taxon>Vertebrata</taxon>
        <taxon>Euteleostomi</taxon>
        <taxon>Actinopterygii</taxon>
        <taxon>Chondrostei</taxon>
        <taxon>Acipenseriformes</taxon>
        <taxon>Polyodontidae</taxon>
        <taxon>Polyodon</taxon>
    </lineage>
</organism>
<feature type="compositionally biased region" description="Low complexity" evidence="1">
    <location>
        <begin position="100"/>
        <end position="128"/>
    </location>
</feature>
<feature type="domain" description="SARAH" evidence="3">
    <location>
        <begin position="266"/>
        <end position="313"/>
    </location>
</feature>
<name>A0ABS2YN27_POLSP</name>
<dbReference type="Pfam" id="PF16517">
    <property type="entry name" value="Nore1-SARAH"/>
    <property type="match status" value="1"/>
</dbReference>
<protein>
    <submittedName>
        <fullName evidence="4">RASF2 protein</fullName>
    </submittedName>
</protein>
<feature type="non-terminal residue" evidence="4">
    <location>
        <position position="499"/>
    </location>
</feature>
<dbReference type="EMBL" id="JAAWVQ010167645">
    <property type="protein sequence ID" value="MBN3287610.1"/>
    <property type="molecule type" value="Genomic_DNA"/>
</dbReference>
<dbReference type="PANTHER" id="PTHR22738:SF14">
    <property type="entry name" value="RAS ASSOCIATION DOMAIN-CONTAINING PROTEIN 2"/>
    <property type="match status" value="1"/>
</dbReference>
<comment type="caution">
    <text evidence="4">The sequence shown here is derived from an EMBL/GenBank/DDBJ whole genome shotgun (WGS) entry which is preliminary data.</text>
</comment>
<feature type="compositionally biased region" description="Polar residues" evidence="1">
    <location>
        <begin position="81"/>
        <end position="92"/>
    </location>
</feature>
<reference evidence="4" key="1">
    <citation type="journal article" date="2021" name="Cell">
        <title>Tracing the genetic footprints of vertebrate landing in non-teleost ray-finned fishes.</title>
        <authorList>
            <person name="Bi X."/>
            <person name="Wang K."/>
            <person name="Yang L."/>
            <person name="Pan H."/>
            <person name="Jiang H."/>
            <person name="Wei Q."/>
            <person name="Fang M."/>
            <person name="Yu H."/>
            <person name="Zhu C."/>
            <person name="Cai Y."/>
            <person name="He Y."/>
            <person name="Gan X."/>
            <person name="Zeng H."/>
            <person name="Yu D."/>
            <person name="Zhu Y."/>
            <person name="Jiang H."/>
            <person name="Qiu Q."/>
            <person name="Yang H."/>
            <person name="Zhang Y.E."/>
            <person name="Wang W."/>
            <person name="Zhu M."/>
            <person name="He S."/>
            <person name="Zhang G."/>
        </authorList>
    </citation>
    <scope>NUCLEOTIDE SEQUENCE</scope>
    <source>
        <strain evidence="4">Pddl_001</strain>
    </source>
</reference>